<evidence type="ECO:0000313" key="2">
    <source>
        <dbReference type="EMBL" id="KZV84514.1"/>
    </source>
</evidence>
<gene>
    <name evidence="2" type="ORF">EXIGLDRAFT_776448</name>
</gene>
<proteinExistence type="predicted"/>
<reference evidence="2 3" key="1">
    <citation type="journal article" date="2016" name="Mol. Biol. Evol.">
        <title>Comparative Genomics of Early-Diverging Mushroom-Forming Fungi Provides Insights into the Origins of Lignocellulose Decay Capabilities.</title>
        <authorList>
            <person name="Nagy L.G."/>
            <person name="Riley R."/>
            <person name="Tritt A."/>
            <person name="Adam C."/>
            <person name="Daum C."/>
            <person name="Floudas D."/>
            <person name="Sun H."/>
            <person name="Yadav J.S."/>
            <person name="Pangilinan J."/>
            <person name="Larsson K.H."/>
            <person name="Matsuura K."/>
            <person name="Barry K."/>
            <person name="Labutti K."/>
            <person name="Kuo R."/>
            <person name="Ohm R.A."/>
            <person name="Bhattacharya S.S."/>
            <person name="Shirouzu T."/>
            <person name="Yoshinaga Y."/>
            <person name="Martin F.M."/>
            <person name="Grigoriev I.V."/>
            <person name="Hibbett D.S."/>
        </authorList>
    </citation>
    <scope>NUCLEOTIDE SEQUENCE [LARGE SCALE GENOMIC DNA]</scope>
    <source>
        <strain evidence="2 3">HHB12029</strain>
    </source>
</reference>
<feature type="compositionally biased region" description="Polar residues" evidence="1">
    <location>
        <begin position="192"/>
        <end position="216"/>
    </location>
</feature>
<feature type="region of interest" description="Disordered" evidence="1">
    <location>
        <begin position="185"/>
        <end position="239"/>
    </location>
</feature>
<keyword evidence="3" id="KW-1185">Reference proteome</keyword>
<accession>A0A165DH23</accession>
<evidence type="ECO:0008006" key="4">
    <source>
        <dbReference type="Google" id="ProtNLM"/>
    </source>
</evidence>
<protein>
    <recommendedName>
        <fullName evidence="4">J domain-containing protein</fullName>
    </recommendedName>
</protein>
<evidence type="ECO:0000313" key="3">
    <source>
        <dbReference type="Proteomes" id="UP000077266"/>
    </source>
</evidence>
<name>A0A165DH23_EXIGL</name>
<feature type="compositionally biased region" description="Basic and acidic residues" evidence="1">
    <location>
        <begin position="119"/>
        <end position="130"/>
    </location>
</feature>
<evidence type="ECO:0000256" key="1">
    <source>
        <dbReference type="SAM" id="MobiDB-lite"/>
    </source>
</evidence>
<dbReference type="EMBL" id="KV426221">
    <property type="protein sequence ID" value="KZV84514.1"/>
    <property type="molecule type" value="Genomic_DNA"/>
</dbReference>
<dbReference type="AlphaFoldDB" id="A0A165DH23"/>
<dbReference type="Proteomes" id="UP000077266">
    <property type="component" value="Unassembled WGS sequence"/>
</dbReference>
<feature type="compositionally biased region" description="Basic residues" evidence="1">
    <location>
        <begin position="219"/>
        <end position="229"/>
    </location>
</feature>
<dbReference type="STRING" id="1314781.A0A165DH23"/>
<dbReference type="InParanoid" id="A0A165DH23"/>
<sequence length="274" mass="30552">MSSSTRRFTSEQQQLAERVCAIGKDAYYEILQLNDTPSDGLRSSFTPTNPALLAQKTRLNVLVAEAWAVLGNAQKRAAYDQDRRRGSRPNLFDSHYASYDAGFFYGYAPPRDSAQTSTETREQRRERKFEERIRGNASAAFRARQEELARQQYARNVAEMLDSLGVEIHYCANCGTMHLHSRGEAMHHVPGSATQPVNPWAGDNTQATASPSSPESPNARRRKKNRQKNRATAVVVESEQSEPQSVAFTTYAMDLSLVAVDTIVIYCAAEVLPS</sequence>
<feature type="region of interest" description="Disordered" evidence="1">
    <location>
        <begin position="110"/>
        <end position="130"/>
    </location>
</feature>
<organism evidence="2 3">
    <name type="scientific">Exidia glandulosa HHB12029</name>
    <dbReference type="NCBI Taxonomy" id="1314781"/>
    <lineage>
        <taxon>Eukaryota</taxon>
        <taxon>Fungi</taxon>
        <taxon>Dikarya</taxon>
        <taxon>Basidiomycota</taxon>
        <taxon>Agaricomycotina</taxon>
        <taxon>Agaricomycetes</taxon>
        <taxon>Auriculariales</taxon>
        <taxon>Exidiaceae</taxon>
        <taxon>Exidia</taxon>
    </lineage>
</organism>